<evidence type="ECO:0000313" key="7">
    <source>
        <dbReference type="Proteomes" id="UP000176992"/>
    </source>
</evidence>
<keyword evidence="4 5" id="KW-0472">Membrane</keyword>
<comment type="subcellular location">
    <subcellularLocation>
        <location evidence="5">Cell membrane</location>
        <topology evidence="5">Multi-pass membrane protein</topology>
    </subcellularLocation>
    <subcellularLocation>
        <location evidence="1">Membrane</location>
        <topology evidence="1">Multi-pass membrane protein</topology>
    </subcellularLocation>
</comment>
<feature type="transmembrane region" description="Helical" evidence="5">
    <location>
        <begin position="190"/>
        <end position="205"/>
    </location>
</feature>
<dbReference type="InterPro" id="IPR002033">
    <property type="entry name" value="TatC"/>
</dbReference>
<organism evidence="6 7">
    <name type="scientific">Candidatus Glassbacteria bacterium GWA2_58_10</name>
    <dbReference type="NCBI Taxonomy" id="1817865"/>
    <lineage>
        <taxon>Bacteria</taxon>
        <taxon>Candidatus Glassiibacteriota</taxon>
    </lineage>
</organism>
<keyword evidence="5" id="KW-0653">Protein transport</keyword>
<dbReference type="PANTHER" id="PTHR30371:SF0">
    <property type="entry name" value="SEC-INDEPENDENT PROTEIN TRANSLOCASE PROTEIN TATC, CHLOROPLASTIC-RELATED"/>
    <property type="match status" value="1"/>
</dbReference>
<feature type="transmembrane region" description="Helical" evidence="5">
    <location>
        <begin position="69"/>
        <end position="90"/>
    </location>
</feature>
<gene>
    <name evidence="5" type="primary">tatC</name>
    <name evidence="6" type="ORF">A2Z86_08435</name>
</gene>
<dbReference type="HAMAP" id="MF_00902">
    <property type="entry name" value="TatC"/>
    <property type="match status" value="1"/>
</dbReference>
<dbReference type="NCBIfam" id="TIGR00945">
    <property type="entry name" value="tatC"/>
    <property type="match status" value="1"/>
</dbReference>
<feature type="transmembrane region" description="Helical" evidence="5">
    <location>
        <begin position="156"/>
        <end position="178"/>
    </location>
</feature>
<protein>
    <recommendedName>
        <fullName evidence="5">Sec-independent protein translocase protein TatC</fullName>
    </recommendedName>
</protein>
<comment type="function">
    <text evidence="5">Part of the twin-arginine translocation (Tat) system that transports large folded proteins containing a characteristic twin-arginine motif in their signal peptide across membranes.</text>
</comment>
<keyword evidence="5" id="KW-1003">Cell membrane</keyword>
<feature type="transmembrane region" description="Helical" evidence="5">
    <location>
        <begin position="102"/>
        <end position="123"/>
    </location>
</feature>
<keyword evidence="5" id="KW-0813">Transport</keyword>
<proteinExistence type="inferred from homology"/>
<dbReference type="PRINTS" id="PR01840">
    <property type="entry name" value="TATCFAMILY"/>
</dbReference>
<comment type="subunit">
    <text evidence="5">Forms a complex with TatA.</text>
</comment>
<dbReference type="GO" id="GO:0033281">
    <property type="term" value="C:TAT protein transport complex"/>
    <property type="evidence" value="ECO:0007669"/>
    <property type="project" value="UniProtKB-UniRule"/>
</dbReference>
<dbReference type="EMBL" id="MFIV01000017">
    <property type="protein sequence ID" value="OGF99587.1"/>
    <property type="molecule type" value="Genomic_DNA"/>
</dbReference>
<dbReference type="Pfam" id="PF00902">
    <property type="entry name" value="TatC"/>
    <property type="match status" value="1"/>
</dbReference>
<accession>A0A1F5YHC2</accession>
<reference evidence="6 7" key="1">
    <citation type="journal article" date="2016" name="Nat. Commun.">
        <title>Thousands of microbial genomes shed light on interconnected biogeochemical processes in an aquifer system.</title>
        <authorList>
            <person name="Anantharaman K."/>
            <person name="Brown C.T."/>
            <person name="Hug L.A."/>
            <person name="Sharon I."/>
            <person name="Castelle C.J."/>
            <person name="Probst A.J."/>
            <person name="Thomas B.C."/>
            <person name="Singh A."/>
            <person name="Wilkins M.J."/>
            <person name="Karaoz U."/>
            <person name="Brodie E.L."/>
            <person name="Williams K.H."/>
            <person name="Hubbard S.S."/>
            <person name="Banfield J.F."/>
        </authorList>
    </citation>
    <scope>NUCLEOTIDE SEQUENCE [LARGE SCALE GENOMIC DNA]</scope>
</reference>
<evidence type="ECO:0000256" key="3">
    <source>
        <dbReference type="ARBA" id="ARBA00022989"/>
    </source>
</evidence>
<keyword evidence="2 5" id="KW-0812">Transmembrane</keyword>
<dbReference type="PANTHER" id="PTHR30371">
    <property type="entry name" value="SEC-INDEPENDENT PROTEIN TRANSLOCASE PROTEIN TATC"/>
    <property type="match status" value="1"/>
</dbReference>
<dbReference type="AlphaFoldDB" id="A0A1F5YHC2"/>
<comment type="caution">
    <text evidence="6">The sequence shown here is derived from an EMBL/GenBank/DDBJ whole genome shotgun (WGS) entry which is preliminary data.</text>
</comment>
<dbReference type="GO" id="GO:0065002">
    <property type="term" value="P:intracellular protein transmembrane transport"/>
    <property type="evidence" value="ECO:0007669"/>
    <property type="project" value="TreeGrafter"/>
</dbReference>
<evidence type="ECO:0000313" key="6">
    <source>
        <dbReference type="EMBL" id="OGF99587.1"/>
    </source>
</evidence>
<keyword evidence="3 5" id="KW-1133">Transmembrane helix</keyword>
<feature type="transmembrane region" description="Helical" evidence="5">
    <location>
        <begin position="14"/>
        <end position="31"/>
    </location>
</feature>
<sequence>MPFLDHLEELRKRLFWCLGFLFVGIIIGFYLNSKYDLLQFLVEPVAPFLKGGKLMIIKPTEGFMIAMKISLGFGLLIASPVFIYQLWAFVAPALLKKERRIVFPLLFVSIFMFILGAVMAYYVTLPLGMKFFSQFQYASTEFMLTASSYLDMASKMVLITGVVFELPIAVLLLARLGLVSPQFLRTKRRHAIVIIFIIGMLVTPPDPGSMILVSVPMVILYEMSVWIAYAVARKRDKN</sequence>
<keyword evidence="5" id="KW-0811">Translocation</keyword>
<name>A0A1F5YHC2_9BACT</name>
<dbReference type="Proteomes" id="UP000176992">
    <property type="component" value="Unassembled WGS sequence"/>
</dbReference>
<evidence type="ECO:0000256" key="2">
    <source>
        <dbReference type="ARBA" id="ARBA00022692"/>
    </source>
</evidence>
<evidence type="ECO:0000256" key="4">
    <source>
        <dbReference type="ARBA" id="ARBA00023136"/>
    </source>
</evidence>
<dbReference type="GO" id="GO:0043953">
    <property type="term" value="P:protein transport by the Tat complex"/>
    <property type="evidence" value="ECO:0007669"/>
    <property type="project" value="UniProtKB-UniRule"/>
</dbReference>
<evidence type="ECO:0000256" key="5">
    <source>
        <dbReference type="HAMAP-Rule" id="MF_00902"/>
    </source>
</evidence>
<evidence type="ECO:0000256" key="1">
    <source>
        <dbReference type="ARBA" id="ARBA00004141"/>
    </source>
</evidence>
<comment type="similarity">
    <text evidence="5">Belongs to the TatC family.</text>
</comment>
<feature type="transmembrane region" description="Helical" evidence="5">
    <location>
        <begin position="211"/>
        <end position="232"/>
    </location>
</feature>
<dbReference type="GO" id="GO:0009977">
    <property type="term" value="F:proton motive force dependent protein transmembrane transporter activity"/>
    <property type="evidence" value="ECO:0007669"/>
    <property type="project" value="TreeGrafter"/>
</dbReference>